<dbReference type="RefSeq" id="WP_323451538.1">
    <property type="nucleotide sequence ID" value="NZ_BSBI01000021.1"/>
</dbReference>
<dbReference type="PROSITE" id="PS51257">
    <property type="entry name" value="PROKAR_LIPOPROTEIN"/>
    <property type="match status" value="1"/>
</dbReference>
<keyword evidence="4" id="KW-1185">Reference proteome</keyword>
<proteinExistence type="predicted"/>
<feature type="region of interest" description="Disordered" evidence="1">
    <location>
        <begin position="98"/>
        <end position="125"/>
    </location>
</feature>
<feature type="compositionally biased region" description="Basic and acidic residues" evidence="1">
    <location>
        <begin position="113"/>
        <end position="125"/>
    </location>
</feature>
<evidence type="ECO:0000256" key="2">
    <source>
        <dbReference type="SAM" id="SignalP"/>
    </source>
</evidence>
<name>A0ABQ5PAM9_9ACTN</name>
<keyword evidence="2" id="KW-0732">Signal</keyword>
<feature type="chain" id="PRO_5047204524" evidence="2">
    <location>
        <begin position="30"/>
        <end position="245"/>
    </location>
</feature>
<feature type="signal peptide" evidence="2">
    <location>
        <begin position="1"/>
        <end position="29"/>
    </location>
</feature>
<dbReference type="EMBL" id="BSBI01000021">
    <property type="protein sequence ID" value="GLF99602.1"/>
    <property type="molecule type" value="Genomic_DNA"/>
</dbReference>
<gene>
    <name evidence="3" type="ORF">SYYSPA8_34915</name>
</gene>
<protein>
    <submittedName>
        <fullName evidence="3">Sensor domain-containing protein</fullName>
    </submittedName>
</protein>
<sequence length="245" mass="25108">MPRTAVRRTTVVAASLLSLALTLSACSEADSGKEDKGGAQKNAKEVPAAELAKLMLTKEDVPGHRFKQATAADLKQTAGEGAKDAKCAPIVDALTLRTGGKPSHEATQTITPEPKKPPKDASPEEQMKAALGGTTVQIGLVSLAGEGGADALAALEKAGQDCAGGFDLKGADATKVKTVEKDGFSAGDESVSLLLTSDLDEKTTMKTYVVAVRKGSVVATFAALSLAGETQHPKALVEKQLAKLG</sequence>
<accession>A0ABQ5PAM9</accession>
<reference evidence="3 4" key="1">
    <citation type="submission" date="2022-10" db="EMBL/GenBank/DDBJ databases">
        <title>Draft genome sequence of Streptomyces sp. YSPA8.</title>
        <authorList>
            <person name="Moriuchi R."/>
            <person name="Dohra H."/>
            <person name="Yamamura H."/>
            <person name="Kodani S."/>
        </authorList>
    </citation>
    <scope>NUCLEOTIDE SEQUENCE [LARGE SCALE GENOMIC DNA]</scope>
    <source>
        <strain evidence="3 4">YSPA8</strain>
    </source>
</reference>
<evidence type="ECO:0000313" key="3">
    <source>
        <dbReference type="EMBL" id="GLF99602.1"/>
    </source>
</evidence>
<comment type="caution">
    <text evidence="3">The sequence shown here is derived from an EMBL/GenBank/DDBJ whole genome shotgun (WGS) entry which is preliminary data.</text>
</comment>
<organism evidence="3 4">
    <name type="scientific">Streptomyces yaizuensis</name>
    <dbReference type="NCBI Taxonomy" id="2989713"/>
    <lineage>
        <taxon>Bacteria</taxon>
        <taxon>Bacillati</taxon>
        <taxon>Actinomycetota</taxon>
        <taxon>Actinomycetes</taxon>
        <taxon>Kitasatosporales</taxon>
        <taxon>Streptomycetaceae</taxon>
        <taxon>Streptomyces</taxon>
    </lineage>
</organism>
<dbReference type="Proteomes" id="UP001291653">
    <property type="component" value="Unassembled WGS sequence"/>
</dbReference>
<evidence type="ECO:0000313" key="4">
    <source>
        <dbReference type="Proteomes" id="UP001291653"/>
    </source>
</evidence>
<evidence type="ECO:0000256" key="1">
    <source>
        <dbReference type="SAM" id="MobiDB-lite"/>
    </source>
</evidence>